<name>A0ABN9KXL4_9NEOB</name>
<dbReference type="Pfam" id="PF15821">
    <property type="entry name" value="DUF4709"/>
    <property type="match status" value="1"/>
</dbReference>
<feature type="compositionally biased region" description="Polar residues" evidence="1">
    <location>
        <begin position="149"/>
        <end position="160"/>
    </location>
</feature>
<gene>
    <name evidence="3" type="ORF">RIMI_LOCUS2595710</name>
</gene>
<reference evidence="3" key="1">
    <citation type="submission" date="2023-07" db="EMBL/GenBank/DDBJ databases">
        <authorList>
            <person name="Stuckert A."/>
        </authorList>
    </citation>
    <scope>NUCLEOTIDE SEQUENCE</scope>
</reference>
<sequence>MENRGSSETAALPGALDDDLSVEAYVREIEFRRAISNQLRVGLYESDRSTQTDESEVVEIKELTSVVQSLTQKVSTLRKSFQQQLIDALAVIRSKYEKHYNANSDLLKSVDSQADSAKIQELRRKIIEKDLVIQSLEAQISEMVESEQPKQTWKSSQPGMSSRVGPFHTDSNFTKMDIDS</sequence>
<protein>
    <recommendedName>
        <fullName evidence="2">DUF4709 domain-containing protein</fullName>
    </recommendedName>
</protein>
<dbReference type="PANTHER" id="PTHR22382">
    <property type="entry name" value="RIKEN CDNA 4921504E06 GENE"/>
    <property type="match status" value="1"/>
</dbReference>
<proteinExistence type="predicted"/>
<dbReference type="InterPro" id="IPR040119">
    <property type="entry name" value="C10orf67-like"/>
</dbReference>
<evidence type="ECO:0000259" key="2">
    <source>
        <dbReference type="Pfam" id="PF15821"/>
    </source>
</evidence>
<keyword evidence="4" id="KW-1185">Reference proteome</keyword>
<evidence type="ECO:0000313" key="3">
    <source>
        <dbReference type="EMBL" id="CAJ0925771.1"/>
    </source>
</evidence>
<dbReference type="InterPro" id="IPR031651">
    <property type="entry name" value="DUF4709"/>
</dbReference>
<organism evidence="3 4">
    <name type="scientific">Ranitomeya imitator</name>
    <name type="common">mimic poison frog</name>
    <dbReference type="NCBI Taxonomy" id="111125"/>
    <lineage>
        <taxon>Eukaryota</taxon>
        <taxon>Metazoa</taxon>
        <taxon>Chordata</taxon>
        <taxon>Craniata</taxon>
        <taxon>Vertebrata</taxon>
        <taxon>Euteleostomi</taxon>
        <taxon>Amphibia</taxon>
        <taxon>Batrachia</taxon>
        <taxon>Anura</taxon>
        <taxon>Neobatrachia</taxon>
        <taxon>Hyloidea</taxon>
        <taxon>Dendrobatidae</taxon>
        <taxon>Dendrobatinae</taxon>
        <taxon>Ranitomeya</taxon>
    </lineage>
</organism>
<dbReference type="PANTHER" id="PTHR22382:SF7">
    <property type="entry name" value="RIKEN CDNA 4921504E06 GENE"/>
    <property type="match status" value="1"/>
</dbReference>
<dbReference type="Proteomes" id="UP001176940">
    <property type="component" value="Unassembled WGS sequence"/>
</dbReference>
<dbReference type="EMBL" id="CAUEEQ010003669">
    <property type="protein sequence ID" value="CAJ0925771.1"/>
    <property type="molecule type" value="Genomic_DNA"/>
</dbReference>
<accession>A0ABN9KXL4</accession>
<feature type="region of interest" description="Disordered" evidence="1">
    <location>
        <begin position="145"/>
        <end position="180"/>
    </location>
</feature>
<feature type="domain" description="DUF4709" evidence="2">
    <location>
        <begin position="32"/>
        <end position="77"/>
    </location>
</feature>
<evidence type="ECO:0000313" key="4">
    <source>
        <dbReference type="Proteomes" id="UP001176940"/>
    </source>
</evidence>
<evidence type="ECO:0000256" key="1">
    <source>
        <dbReference type="SAM" id="MobiDB-lite"/>
    </source>
</evidence>
<comment type="caution">
    <text evidence="3">The sequence shown here is derived from an EMBL/GenBank/DDBJ whole genome shotgun (WGS) entry which is preliminary data.</text>
</comment>